<organism evidence="1 2">
    <name type="scientific">Flavobacterium muglaense</name>
    <dbReference type="NCBI Taxonomy" id="2764716"/>
    <lineage>
        <taxon>Bacteria</taxon>
        <taxon>Pseudomonadati</taxon>
        <taxon>Bacteroidota</taxon>
        <taxon>Flavobacteriia</taxon>
        <taxon>Flavobacteriales</taxon>
        <taxon>Flavobacteriaceae</taxon>
        <taxon>Flavobacterium</taxon>
    </lineage>
</organism>
<reference evidence="1 2" key="1">
    <citation type="submission" date="2020-08" db="EMBL/GenBank/DDBJ databases">
        <title>Description of novel Flavobacterium F-392 isolate.</title>
        <authorList>
            <person name="Saticioglu I.B."/>
            <person name="Duman M."/>
            <person name="Altun S."/>
        </authorList>
    </citation>
    <scope>NUCLEOTIDE SEQUENCE [LARGE SCALE GENOMIC DNA]</scope>
    <source>
        <strain evidence="1 2">F-392</strain>
    </source>
</reference>
<dbReference type="Proteomes" id="UP000641454">
    <property type="component" value="Unassembled WGS sequence"/>
</dbReference>
<evidence type="ECO:0000313" key="2">
    <source>
        <dbReference type="Proteomes" id="UP000641454"/>
    </source>
</evidence>
<proteinExistence type="predicted"/>
<name>A0A923N2N8_9FLAO</name>
<evidence type="ECO:0000313" key="1">
    <source>
        <dbReference type="EMBL" id="MBC5844955.1"/>
    </source>
</evidence>
<keyword evidence="2" id="KW-1185">Reference proteome</keyword>
<dbReference type="PROSITE" id="PS51257">
    <property type="entry name" value="PROKAR_LIPOPROTEIN"/>
    <property type="match status" value="1"/>
</dbReference>
<accession>A0A923N2N8</accession>
<gene>
    <name evidence="1" type="ORF">H8R25_10950</name>
</gene>
<evidence type="ECO:0008006" key="3">
    <source>
        <dbReference type="Google" id="ProtNLM"/>
    </source>
</evidence>
<comment type="caution">
    <text evidence="1">The sequence shown here is derived from an EMBL/GenBank/DDBJ whole genome shotgun (WGS) entry which is preliminary data.</text>
</comment>
<sequence>MREFRLGVTCFAIAIALSSCGSVKNETIDFDHAIKEVYYNKVDAEGTAESSNIVVHLIFNEPLAVQLQQLYFRNQINAVVKVSNIEYLVAVKPLEPKTDLVLDGNSAKEYGNKAPVVMDPRFKLEPNQALLQYKWNDVVHFYKINAVEEQQ</sequence>
<dbReference type="EMBL" id="JACRUL010000025">
    <property type="protein sequence ID" value="MBC5844955.1"/>
    <property type="molecule type" value="Genomic_DNA"/>
</dbReference>
<dbReference type="AlphaFoldDB" id="A0A923N2N8"/>
<dbReference type="RefSeq" id="WP_187018925.1">
    <property type="nucleotide sequence ID" value="NZ_JACRUK010000026.1"/>
</dbReference>
<protein>
    <recommendedName>
        <fullName evidence="3">Lipoprotein</fullName>
    </recommendedName>
</protein>